<reference evidence="2 3" key="1">
    <citation type="submission" date="2016-04" db="EMBL/GenBank/DDBJ databases">
        <title>Draft genome sequence of freshwater magnetotactic bacteria Magnetospirillum marisnigri SP-1 and Magnetospirillum moscoviense BB-1.</title>
        <authorList>
            <person name="Koziaeva V."/>
            <person name="Dziuba M.V."/>
            <person name="Ivanov T.M."/>
            <person name="Kuznetsov B."/>
            <person name="Grouzdev D.S."/>
        </authorList>
    </citation>
    <scope>NUCLEOTIDE SEQUENCE [LARGE SCALE GENOMIC DNA]</scope>
    <source>
        <strain evidence="2 3">BB-1</strain>
    </source>
</reference>
<keyword evidence="3" id="KW-1185">Reference proteome</keyword>
<feature type="compositionally biased region" description="Low complexity" evidence="1">
    <location>
        <begin position="185"/>
        <end position="213"/>
    </location>
</feature>
<comment type="caution">
    <text evidence="2">The sequence shown here is derived from an EMBL/GenBank/DDBJ whole genome shotgun (WGS) entry which is preliminary data.</text>
</comment>
<feature type="region of interest" description="Disordered" evidence="1">
    <location>
        <begin position="175"/>
        <end position="224"/>
    </location>
</feature>
<name>A0A178MMZ1_9PROT</name>
<dbReference type="Proteomes" id="UP000078543">
    <property type="component" value="Unassembled WGS sequence"/>
</dbReference>
<evidence type="ECO:0008006" key="4">
    <source>
        <dbReference type="Google" id="ProtNLM"/>
    </source>
</evidence>
<evidence type="ECO:0000313" key="3">
    <source>
        <dbReference type="Proteomes" id="UP000078543"/>
    </source>
</evidence>
<evidence type="ECO:0000313" key="2">
    <source>
        <dbReference type="EMBL" id="OAN49435.1"/>
    </source>
</evidence>
<protein>
    <recommendedName>
        <fullName evidence="4">DNA polymerase III</fullName>
    </recommendedName>
</protein>
<dbReference type="EMBL" id="LWQU01000149">
    <property type="protein sequence ID" value="OAN49435.1"/>
    <property type="molecule type" value="Genomic_DNA"/>
</dbReference>
<dbReference type="STRING" id="1437059.A6A05_13900"/>
<dbReference type="AlphaFoldDB" id="A0A178MMZ1"/>
<organism evidence="2 3">
    <name type="scientific">Magnetospirillum moscoviense</name>
    <dbReference type="NCBI Taxonomy" id="1437059"/>
    <lineage>
        <taxon>Bacteria</taxon>
        <taxon>Pseudomonadati</taxon>
        <taxon>Pseudomonadota</taxon>
        <taxon>Alphaproteobacteria</taxon>
        <taxon>Rhodospirillales</taxon>
        <taxon>Rhodospirillaceae</taxon>
        <taxon>Magnetospirillum</taxon>
    </lineage>
</organism>
<accession>A0A178MMZ1</accession>
<gene>
    <name evidence="2" type="ORF">A6A05_13900</name>
</gene>
<evidence type="ECO:0000256" key="1">
    <source>
        <dbReference type="SAM" id="MobiDB-lite"/>
    </source>
</evidence>
<sequence length="516" mass="52249">MEAVAQARAAKGAMTVATPDGVVQLKALPGQTLPPIPEGARLLLQVTDQGVTLLAVNGRPLAGLTLPGSAPLAGAPFAGPQTAMPPFMGAATGQAGAPGTPGTQTGTPMAGPQAGMPAASLPGAPAGLTATMIRPASAQGMALAAAAQPGTLDAGLPPDLPAGTRLTVRIAGIELPGQTPSQTLPASSQTAMAPAAASPGRPGQPAQAPQSAPTNLPGDPAVLATGTAPRLLSATVVAHPPGGQAVVQTPAGTLALPTGSDLPVGTRLQLELAGQPEPPPPSTTTGPSPAPSTGLRPGGWPTLAETMTTLNAAGDRQALDMLMRSLPQVGPRLAANIALFTGAMRSGDVRSVLPDGTTKGLEKAGRKDLAERLKGELEQMAQEGGRPVAGGEWTGFTLPLLFGQVVDPVQLYVRRRQGEDEADPAKGGGGERFLLDFNLSRLGRMQMDGLVRRDDKLFDLIIRTDQPLPPEMRHDILGIFTNAAELVGTKGSVAFQSGGRWVELPPDAPPPTKIIA</sequence>
<proteinExistence type="predicted"/>
<feature type="compositionally biased region" description="Low complexity" evidence="1">
    <location>
        <begin position="283"/>
        <end position="293"/>
    </location>
</feature>
<feature type="region of interest" description="Disordered" evidence="1">
    <location>
        <begin position="85"/>
        <end position="112"/>
    </location>
</feature>
<feature type="compositionally biased region" description="Low complexity" evidence="1">
    <location>
        <begin position="88"/>
        <end position="112"/>
    </location>
</feature>
<feature type="region of interest" description="Disordered" evidence="1">
    <location>
        <begin position="272"/>
        <end position="300"/>
    </location>
</feature>